<evidence type="ECO:0000256" key="2">
    <source>
        <dbReference type="ARBA" id="ARBA00022801"/>
    </source>
</evidence>
<dbReference type="EC" id="3.2.1.52" evidence="6"/>
<accession>A0A6J4VKE9</accession>
<dbReference type="SUPFAM" id="SSF51445">
    <property type="entry name" value="(Trans)glycosidases"/>
    <property type="match status" value="1"/>
</dbReference>
<feature type="compositionally biased region" description="Basic and acidic residues" evidence="4">
    <location>
        <begin position="16"/>
        <end position="32"/>
    </location>
</feature>
<dbReference type="AlphaFoldDB" id="A0A6J4VKE9"/>
<feature type="region of interest" description="Disordered" evidence="4">
    <location>
        <begin position="115"/>
        <end position="137"/>
    </location>
</feature>
<evidence type="ECO:0000256" key="4">
    <source>
        <dbReference type="SAM" id="MobiDB-lite"/>
    </source>
</evidence>
<evidence type="ECO:0000256" key="3">
    <source>
        <dbReference type="ARBA" id="ARBA00023295"/>
    </source>
</evidence>
<name>A0A6J4VKE9_9BACT</name>
<dbReference type="Gene3D" id="3.20.20.300">
    <property type="entry name" value="Glycoside hydrolase, family 3, N-terminal domain"/>
    <property type="match status" value="1"/>
</dbReference>
<feature type="region of interest" description="Disordered" evidence="4">
    <location>
        <begin position="1"/>
        <end position="32"/>
    </location>
</feature>
<organism evidence="6">
    <name type="scientific">uncultured Thermomicrobiales bacterium</name>
    <dbReference type="NCBI Taxonomy" id="1645740"/>
    <lineage>
        <taxon>Bacteria</taxon>
        <taxon>Pseudomonadati</taxon>
        <taxon>Thermomicrobiota</taxon>
        <taxon>Thermomicrobia</taxon>
        <taxon>Thermomicrobiales</taxon>
        <taxon>environmental samples</taxon>
    </lineage>
</organism>
<evidence type="ECO:0000313" key="6">
    <source>
        <dbReference type="EMBL" id="CAA9580515.1"/>
    </source>
</evidence>
<feature type="domain" description="Glycoside hydrolase family 3 N-terminal" evidence="5">
    <location>
        <begin position="37"/>
        <end position="315"/>
    </location>
</feature>
<dbReference type="PANTHER" id="PTHR30480:SF16">
    <property type="entry name" value="GLYCOSIDE HYDROLASE FAMILY 3 DOMAIN PROTEIN"/>
    <property type="match status" value="1"/>
</dbReference>
<dbReference type="InterPro" id="IPR001764">
    <property type="entry name" value="Glyco_hydro_3_N"/>
</dbReference>
<dbReference type="InterPro" id="IPR050226">
    <property type="entry name" value="NagZ_Beta-hexosaminidase"/>
</dbReference>
<dbReference type="GO" id="GO:0005975">
    <property type="term" value="P:carbohydrate metabolic process"/>
    <property type="evidence" value="ECO:0007669"/>
    <property type="project" value="InterPro"/>
</dbReference>
<proteinExistence type="inferred from homology"/>
<gene>
    <name evidence="6" type="ORF">AVDCRST_MAG88-3265</name>
</gene>
<dbReference type="PANTHER" id="PTHR30480">
    <property type="entry name" value="BETA-HEXOSAMINIDASE-RELATED"/>
    <property type="match status" value="1"/>
</dbReference>
<feature type="compositionally biased region" description="Low complexity" evidence="4">
    <location>
        <begin position="123"/>
        <end position="137"/>
    </location>
</feature>
<dbReference type="InterPro" id="IPR036962">
    <property type="entry name" value="Glyco_hydro_3_N_sf"/>
</dbReference>
<dbReference type="InterPro" id="IPR017853">
    <property type="entry name" value="GH"/>
</dbReference>
<protein>
    <submittedName>
        <fullName evidence="6">GH3</fullName>
        <ecNumber evidence="6">3.2.1.52</ecNumber>
    </submittedName>
</protein>
<keyword evidence="3 6" id="KW-0326">Glycosidase</keyword>
<dbReference type="EMBL" id="CADCWM010000787">
    <property type="protein sequence ID" value="CAA9580515.1"/>
    <property type="molecule type" value="Genomic_DNA"/>
</dbReference>
<comment type="similarity">
    <text evidence="1">Belongs to the glycosyl hydrolase 3 family.</text>
</comment>
<evidence type="ECO:0000256" key="1">
    <source>
        <dbReference type="ARBA" id="ARBA00005336"/>
    </source>
</evidence>
<keyword evidence="2 6" id="KW-0378">Hydrolase</keyword>
<reference evidence="6" key="1">
    <citation type="submission" date="2020-02" db="EMBL/GenBank/DDBJ databases">
        <authorList>
            <person name="Meier V. D."/>
        </authorList>
    </citation>
    <scope>NUCLEOTIDE SEQUENCE</scope>
    <source>
        <strain evidence="6">AVDCRST_MAG88</strain>
    </source>
</reference>
<evidence type="ECO:0000259" key="5">
    <source>
        <dbReference type="Pfam" id="PF00933"/>
    </source>
</evidence>
<dbReference type="Pfam" id="PF00933">
    <property type="entry name" value="Glyco_hydro_3"/>
    <property type="match status" value="1"/>
</dbReference>
<sequence>MVGAREGSESGGAGATRERAVGREDGKRPRDPAARLTLEQQLGQLLVMSFDGVKAPEYILRRLRRGEGSGVILFGKNAPDAASVKALTATLRRAGANGALVATDQEGGSIRSLAFAPPPSSQGASGTPDSAGTSAAAAARGLREAGLNVNLAPVADVAQPGSVLSGRAYPGVASAVARLVGVAVRRHDGERVGATAKHFPGLGRAGENTDDAPVTIDASRRELEEDLIPFRAAIDAGVPLVMSSHALYPALDRRRIASQSPIVLRDLLRRQMGFKGAVVTDSIEARAVIARSGVAVAAERAVSAGADLVLMTGSGSWNEVHPHLLRRAQASPRLRARVGEAAGRVLVLKRRLGLSVPGGR</sequence>
<dbReference type="GO" id="GO:0004563">
    <property type="term" value="F:beta-N-acetylhexosaminidase activity"/>
    <property type="evidence" value="ECO:0007669"/>
    <property type="project" value="UniProtKB-EC"/>
</dbReference>
<dbReference type="GO" id="GO:0009254">
    <property type="term" value="P:peptidoglycan turnover"/>
    <property type="evidence" value="ECO:0007669"/>
    <property type="project" value="TreeGrafter"/>
</dbReference>